<keyword evidence="5 14" id="KW-0808">Transferase</keyword>
<dbReference type="NCBIfam" id="NF047600">
    <property type="entry name" value="SerpalmtaseCFB"/>
    <property type="match status" value="1"/>
</dbReference>
<dbReference type="STRING" id="1121884.SAMN02745131_02293"/>
<dbReference type="Gene3D" id="3.90.1150.10">
    <property type="entry name" value="Aspartate Aminotransferase, domain 1"/>
    <property type="match status" value="1"/>
</dbReference>
<protein>
    <recommendedName>
        <fullName evidence="11">Serine palmitoyltransferase</fullName>
        <ecNumber evidence="4">2.3.1.50</ecNumber>
    </recommendedName>
</protein>
<gene>
    <name evidence="14" type="ORF">SAMN02745131_02293</name>
</gene>
<evidence type="ECO:0000256" key="5">
    <source>
        <dbReference type="ARBA" id="ARBA00022679"/>
    </source>
</evidence>
<keyword evidence="8" id="KW-0443">Lipid metabolism</keyword>
<dbReference type="FunFam" id="3.40.640.10:FF:000006">
    <property type="entry name" value="5-aminolevulinate synthase, mitochondrial"/>
    <property type="match status" value="1"/>
</dbReference>
<dbReference type="PROSITE" id="PS00599">
    <property type="entry name" value="AA_TRANSFER_CLASS_2"/>
    <property type="match status" value="1"/>
</dbReference>
<dbReference type="InterPro" id="IPR015422">
    <property type="entry name" value="PyrdxlP-dep_Trfase_small"/>
</dbReference>
<sequence>MIQQALLEKFEQFTAPNELKRAGIYPYFRPIEENHDTEVIIHGRKLLMFGSNSYMGLTNHPKVKEAAKKAIDRFGSSCSGSRFLNGTSQLHIELEEKLAAFTGKEAALVYSTGFQTNLGTVASMVGRHGVIILDELDHASIIEGSRLSFSRVLKFAHNDMNDLEGILKTFPHDKVKMIVIDGVFSMEGDICNLPEITRLAEKYGALVMVDDAHALGVIGNQGRGTADHFNLTDQVDIIMSTFSKSLASIGGFVASTKDVINYLKHHSRPMIFSASIPPSAAAAALAALEIIQEEPERMEALWDNTHYISKAIRDIGFDTNTSETPIIPFYIRDNQVTFQFTQRLYEEGIFVNPVVSPAVPSDSSLIRMSIMATHTRCQLDEAIGKIEQIASELQVFAERH</sequence>
<dbReference type="GO" id="GO:0030148">
    <property type="term" value="P:sphingolipid biosynthetic process"/>
    <property type="evidence" value="ECO:0007669"/>
    <property type="project" value="UniProtKB-ARBA"/>
</dbReference>
<dbReference type="GO" id="GO:0004758">
    <property type="term" value="F:serine C-palmitoyltransferase activity"/>
    <property type="evidence" value="ECO:0007669"/>
    <property type="project" value="UniProtKB-EC"/>
</dbReference>
<organism evidence="14 15">
    <name type="scientific">Flavisolibacter ginsengisoli DSM 18119</name>
    <dbReference type="NCBI Taxonomy" id="1121884"/>
    <lineage>
        <taxon>Bacteria</taxon>
        <taxon>Pseudomonadati</taxon>
        <taxon>Bacteroidota</taxon>
        <taxon>Chitinophagia</taxon>
        <taxon>Chitinophagales</taxon>
        <taxon>Chitinophagaceae</taxon>
        <taxon>Flavisolibacter</taxon>
    </lineage>
</organism>
<keyword evidence="7" id="KW-0746">Sphingolipid metabolism</keyword>
<comment type="catalytic activity">
    <reaction evidence="9">
        <text>L-serine + hexadecanoyl-CoA + H(+) = 3-oxosphinganine + CO2 + CoA</text>
        <dbReference type="Rhea" id="RHEA:14761"/>
        <dbReference type="ChEBI" id="CHEBI:15378"/>
        <dbReference type="ChEBI" id="CHEBI:16526"/>
        <dbReference type="ChEBI" id="CHEBI:33384"/>
        <dbReference type="ChEBI" id="CHEBI:57287"/>
        <dbReference type="ChEBI" id="CHEBI:57379"/>
        <dbReference type="ChEBI" id="CHEBI:58299"/>
        <dbReference type="EC" id="2.3.1.50"/>
    </reaction>
    <physiologicalReaction direction="left-to-right" evidence="9">
        <dbReference type="Rhea" id="RHEA:14762"/>
    </physiologicalReaction>
</comment>
<reference evidence="14 15" key="1">
    <citation type="submission" date="2016-11" db="EMBL/GenBank/DDBJ databases">
        <authorList>
            <person name="Jaros S."/>
            <person name="Januszkiewicz K."/>
            <person name="Wedrychowicz H."/>
        </authorList>
    </citation>
    <scope>NUCLEOTIDE SEQUENCE [LARGE SCALE GENOMIC DNA]</scope>
    <source>
        <strain evidence="14 15">DSM 18119</strain>
    </source>
</reference>
<evidence type="ECO:0000256" key="11">
    <source>
        <dbReference type="ARBA" id="ARBA00071273"/>
    </source>
</evidence>
<comment type="pathway">
    <text evidence="3">Sphingolipid metabolism.</text>
</comment>
<dbReference type="InterPro" id="IPR015421">
    <property type="entry name" value="PyrdxlP-dep_Trfase_major"/>
</dbReference>
<dbReference type="PANTHER" id="PTHR13693">
    <property type="entry name" value="CLASS II AMINOTRANSFERASE/8-AMINO-7-OXONONANOATE SYNTHASE"/>
    <property type="match status" value="1"/>
</dbReference>
<dbReference type="EC" id="2.3.1.50" evidence="4"/>
<evidence type="ECO:0000313" key="15">
    <source>
        <dbReference type="Proteomes" id="UP000184048"/>
    </source>
</evidence>
<evidence type="ECO:0000256" key="2">
    <source>
        <dbReference type="ARBA" id="ARBA00004760"/>
    </source>
</evidence>
<dbReference type="InterPro" id="IPR015424">
    <property type="entry name" value="PyrdxlP-dep_Trfase"/>
</dbReference>
<dbReference type="InterPro" id="IPR004839">
    <property type="entry name" value="Aminotransferase_I/II_large"/>
</dbReference>
<comment type="similarity">
    <text evidence="12">Belongs to the class-II pyridoxal-phosphate-dependent aminotransferase family.</text>
</comment>
<dbReference type="InterPro" id="IPR050087">
    <property type="entry name" value="AON_synthase_class-II"/>
</dbReference>
<comment type="cofactor">
    <cofactor evidence="1 12">
        <name>pyridoxal 5'-phosphate</name>
        <dbReference type="ChEBI" id="CHEBI:597326"/>
    </cofactor>
</comment>
<dbReference type="AlphaFoldDB" id="A0A1M5ANP5"/>
<evidence type="ECO:0000256" key="12">
    <source>
        <dbReference type="RuleBase" id="RU003693"/>
    </source>
</evidence>
<evidence type="ECO:0000256" key="6">
    <source>
        <dbReference type="ARBA" id="ARBA00022898"/>
    </source>
</evidence>
<keyword evidence="15" id="KW-1185">Reference proteome</keyword>
<dbReference type="InterPro" id="IPR001917">
    <property type="entry name" value="Aminotrans_II_pyridoxalP_BS"/>
</dbReference>
<evidence type="ECO:0000256" key="9">
    <source>
        <dbReference type="ARBA" id="ARBA00047854"/>
    </source>
</evidence>
<evidence type="ECO:0000313" key="14">
    <source>
        <dbReference type="EMBL" id="SHF31786.1"/>
    </source>
</evidence>
<name>A0A1M5ANP5_9BACT</name>
<evidence type="ECO:0000256" key="10">
    <source>
        <dbReference type="ARBA" id="ARBA00055827"/>
    </source>
</evidence>
<dbReference type="CDD" id="cd06454">
    <property type="entry name" value="KBL_like"/>
    <property type="match status" value="1"/>
</dbReference>
<dbReference type="OrthoDB" id="9807157at2"/>
<dbReference type="GO" id="GO:0030170">
    <property type="term" value="F:pyridoxal phosphate binding"/>
    <property type="evidence" value="ECO:0007669"/>
    <property type="project" value="InterPro"/>
</dbReference>
<feature type="domain" description="Aminotransferase class I/classII large" evidence="13">
    <location>
        <begin position="45"/>
        <end position="386"/>
    </location>
</feature>
<evidence type="ECO:0000256" key="4">
    <source>
        <dbReference type="ARBA" id="ARBA00013220"/>
    </source>
</evidence>
<dbReference type="EMBL" id="FQUU01000009">
    <property type="protein sequence ID" value="SHF31786.1"/>
    <property type="molecule type" value="Genomic_DNA"/>
</dbReference>
<evidence type="ECO:0000259" key="13">
    <source>
        <dbReference type="Pfam" id="PF00155"/>
    </source>
</evidence>
<dbReference type="Proteomes" id="UP000184048">
    <property type="component" value="Unassembled WGS sequence"/>
</dbReference>
<keyword evidence="6 12" id="KW-0663">Pyridoxal phosphate</keyword>
<dbReference type="RefSeq" id="WP_072835476.1">
    <property type="nucleotide sequence ID" value="NZ_FQUU01000009.1"/>
</dbReference>
<dbReference type="SUPFAM" id="SSF53383">
    <property type="entry name" value="PLP-dependent transferases"/>
    <property type="match status" value="1"/>
</dbReference>
<dbReference type="PANTHER" id="PTHR13693:SF3">
    <property type="entry name" value="LD36009P"/>
    <property type="match status" value="1"/>
</dbReference>
<dbReference type="GO" id="GO:0016020">
    <property type="term" value="C:membrane"/>
    <property type="evidence" value="ECO:0007669"/>
    <property type="project" value="GOC"/>
</dbReference>
<evidence type="ECO:0000256" key="3">
    <source>
        <dbReference type="ARBA" id="ARBA00004991"/>
    </source>
</evidence>
<dbReference type="Pfam" id="PF00155">
    <property type="entry name" value="Aminotran_1_2"/>
    <property type="match status" value="1"/>
</dbReference>
<evidence type="ECO:0000256" key="1">
    <source>
        <dbReference type="ARBA" id="ARBA00001933"/>
    </source>
</evidence>
<comment type="pathway">
    <text evidence="2">Lipid metabolism; sphingolipid metabolism.</text>
</comment>
<comment type="function">
    <text evidence="10">Involved in de novo bacterial ceramide synthesis. Catalyzes the condensation of L-serine with palmitoyl-CoA (hexadecanoyl-CoA) to produce 3-oxosphinganine. Also capable of using alanine as substrate leading to the formation of 1-deoxysphinganine (1-deoxySa). Contributes to the levels of endogenous sphingolipids in its host.</text>
</comment>
<dbReference type="Gene3D" id="3.40.640.10">
    <property type="entry name" value="Type I PLP-dependent aspartate aminotransferase-like (Major domain)"/>
    <property type="match status" value="1"/>
</dbReference>
<accession>A0A1M5ANP5</accession>
<evidence type="ECO:0000256" key="7">
    <source>
        <dbReference type="ARBA" id="ARBA00022919"/>
    </source>
</evidence>
<proteinExistence type="inferred from homology"/>
<evidence type="ECO:0000256" key="8">
    <source>
        <dbReference type="ARBA" id="ARBA00023098"/>
    </source>
</evidence>